<feature type="transmembrane region" description="Helical" evidence="1">
    <location>
        <begin position="6"/>
        <end position="28"/>
    </location>
</feature>
<keyword evidence="1" id="KW-1133">Transmembrane helix</keyword>
<name>A0A0L6JW11_9FIRM</name>
<gene>
    <name evidence="2" type="ORF">Bccel_5191</name>
</gene>
<dbReference type="STRING" id="398512.Bccel_5191"/>
<keyword evidence="1" id="KW-0472">Membrane</keyword>
<reference evidence="3" key="1">
    <citation type="submission" date="2015-07" db="EMBL/GenBank/DDBJ databases">
        <title>Near-Complete Genome Sequence of the Cellulolytic Bacterium Bacteroides (Pseudobacteroides) cellulosolvens ATCC 35603.</title>
        <authorList>
            <person name="Dassa B."/>
            <person name="Utturkar S.M."/>
            <person name="Klingeman D.M."/>
            <person name="Hurt R.A."/>
            <person name="Keller M."/>
            <person name="Xu J."/>
            <person name="Reddy Y.H.K."/>
            <person name="Borovok I."/>
            <person name="Grinberg I.R."/>
            <person name="Lamed R."/>
            <person name="Zhivin O."/>
            <person name="Bayer E.A."/>
            <person name="Brown S.D."/>
        </authorList>
    </citation>
    <scope>NUCLEOTIDE SEQUENCE [LARGE SCALE GENOMIC DNA]</scope>
    <source>
        <strain evidence="3">DSM 2933</strain>
    </source>
</reference>
<dbReference type="Proteomes" id="UP000036923">
    <property type="component" value="Unassembled WGS sequence"/>
</dbReference>
<dbReference type="AlphaFoldDB" id="A0A0L6JW11"/>
<sequence length="79" mass="8323">MWILQYWLAIVVLVFVGAGVLVGTGIFVDVETVGVGGIIVSDNILKVPSAAKRLLPSFLTSAKSLLASILIKKSISIIV</sequence>
<proteinExistence type="predicted"/>
<evidence type="ECO:0000313" key="3">
    <source>
        <dbReference type="Proteomes" id="UP000036923"/>
    </source>
</evidence>
<organism evidence="2 3">
    <name type="scientific">Pseudobacteroides cellulosolvens ATCC 35603 = DSM 2933</name>
    <dbReference type="NCBI Taxonomy" id="398512"/>
    <lineage>
        <taxon>Bacteria</taxon>
        <taxon>Bacillati</taxon>
        <taxon>Bacillota</taxon>
        <taxon>Clostridia</taxon>
        <taxon>Eubacteriales</taxon>
        <taxon>Oscillospiraceae</taxon>
        <taxon>Pseudobacteroides</taxon>
    </lineage>
</organism>
<accession>A0A0L6JW11</accession>
<dbReference type="RefSeq" id="WP_036943548.1">
    <property type="nucleotide sequence ID" value="NZ_JQKC01000022.1"/>
</dbReference>
<keyword evidence="1" id="KW-0812">Transmembrane</keyword>
<keyword evidence="3" id="KW-1185">Reference proteome</keyword>
<protein>
    <submittedName>
        <fullName evidence="2">Uncharacterized protein</fullName>
    </submittedName>
</protein>
<dbReference type="EMBL" id="LGTC01000001">
    <property type="protein sequence ID" value="KNY29914.1"/>
    <property type="molecule type" value="Genomic_DNA"/>
</dbReference>
<comment type="caution">
    <text evidence="2">The sequence shown here is derived from an EMBL/GenBank/DDBJ whole genome shotgun (WGS) entry which is preliminary data.</text>
</comment>
<evidence type="ECO:0000256" key="1">
    <source>
        <dbReference type="SAM" id="Phobius"/>
    </source>
</evidence>
<evidence type="ECO:0000313" key="2">
    <source>
        <dbReference type="EMBL" id="KNY29914.1"/>
    </source>
</evidence>